<evidence type="ECO:0000256" key="5">
    <source>
        <dbReference type="ARBA" id="ARBA00023136"/>
    </source>
</evidence>
<protein>
    <submittedName>
        <fullName evidence="8">MFS family permease</fullName>
    </submittedName>
</protein>
<feature type="transmembrane region" description="Helical" evidence="6">
    <location>
        <begin position="138"/>
        <end position="159"/>
    </location>
</feature>
<organism evidence="8 9">
    <name type="scientific">Kineosporia succinea</name>
    <dbReference type="NCBI Taxonomy" id="84632"/>
    <lineage>
        <taxon>Bacteria</taxon>
        <taxon>Bacillati</taxon>
        <taxon>Actinomycetota</taxon>
        <taxon>Actinomycetes</taxon>
        <taxon>Kineosporiales</taxon>
        <taxon>Kineosporiaceae</taxon>
        <taxon>Kineosporia</taxon>
    </lineage>
</organism>
<keyword evidence="9" id="KW-1185">Reference proteome</keyword>
<feature type="transmembrane region" description="Helical" evidence="6">
    <location>
        <begin position="12"/>
        <end position="38"/>
    </location>
</feature>
<dbReference type="EMBL" id="JAUSQZ010000001">
    <property type="protein sequence ID" value="MDP9828632.1"/>
    <property type="molecule type" value="Genomic_DNA"/>
</dbReference>
<dbReference type="PANTHER" id="PTHR42718">
    <property type="entry name" value="MAJOR FACILITATOR SUPERFAMILY MULTIDRUG TRANSPORTER MFSC"/>
    <property type="match status" value="1"/>
</dbReference>
<dbReference type="Pfam" id="PF07690">
    <property type="entry name" value="MFS_1"/>
    <property type="match status" value="1"/>
</dbReference>
<sequence length="494" mass="50566">MSTPQSPQQKGHGLLVVGLATAVMTLSLLQTLVVPVLSRIAEQLDADLTAVAWVLTANLLAAAVATPVLGRLGDVYGRRPVMLGILVVVLAGILLALFTSSLPLLIVARVLQGTSYGLFPLSMGVLRDEVPPQKLTQSMALVSATLGVGGVVGLLVTGLLTQGDASYRRPFWFGLAITVIALVIGWFTLPRTKPDGTNTSVDWVGGGILGAGLVLLLLPISQGESWGWSSPATIGLFVAAVVVLVSWVFVEGRIKQPLASPKLLANRGVAMTNVAGLLVGFGLFASFLGITSFVETPGALTGYGFGADVLTASAVYLLPGGVIGVIAAPFIGAFVHRVGAGRALSTGATFGVIGFAGMALFHDHTWQMVLFGSVGQLAVTFGFATLPALLVQSVQPSETGVANSVNSIMRSVGSALASALITSLLTGMVSDTTGLPSEGAYVVVFVLGAIAFAVVALIGLFGVRGHHAVAAQEEREEAAVSMAGEFSPVSGLSS</sequence>
<feature type="domain" description="Major facilitator superfamily (MFS) profile" evidence="7">
    <location>
        <begin position="15"/>
        <end position="467"/>
    </location>
</feature>
<keyword evidence="2" id="KW-0813">Transport</keyword>
<keyword evidence="3 6" id="KW-0812">Transmembrane</keyword>
<dbReference type="SUPFAM" id="SSF103473">
    <property type="entry name" value="MFS general substrate transporter"/>
    <property type="match status" value="2"/>
</dbReference>
<keyword evidence="4 6" id="KW-1133">Transmembrane helix</keyword>
<feature type="transmembrane region" description="Helical" evidence="6">
    <location>
        <begin position="201"/>
        <end position="220"/>
    </location>
</feature>
<evidence type="ECO:0000256" key="2">
    <source>
        <dbReference type="ARBA" id="ARBA00022448"/>
    </source>
</evidence>
<dbReference type="PANTHER" id="PTHR42718:SF9">
    <property type="entry name" value="MAJOR FACILITATOR SUPERFAMILY MULTIDRUG TRANSPORTER MFSC"/>
    <property type="match status" value="1"/>
</dbReference>
<name>A0ABT9P843_9ACTN</name>
<feature type="transmembrane region" description="Helical" evidence="6">
    <location>
        <begin position="171"/>
        <end position="189"/>
    </location>
</feature>
<dbReference type="Proteomes" id="UP001235712">
    <property type="component" value="Unassembled WGS sequence"/>
</dbReference>
<feature type="transmembrane region" description="Helical" evidence="6">
    <location>
        <begin position="81"/>
        <end position="98"/>
    </location>
</feature>
<evidence type="ECO:0000313" key="9">
    <source>
        <dbReference type="Proteomes" id="UP001235712"/>
    </source>
</evidence>
<dbReference type="RefSeq" id="WP_307246005.1">
    <property type="nucleotide sequence ID" value="NZ_JAUSQZ010000001.1"/>
</dbReference>
<dbReference type="InterPro" id="IPR011701">
    <property type="entry name" value="MFS"/>
</dbReference>
<keyword evidence="5 6" id="KW-0472">Membrane</keyword>
<comment type="caution">
    <text evidence="8">The sequence shown here is derived from an EMBL/GenBank/DDBJ whole genome shotgun (WGS) entry which is preliminary data.</text>
</comment>
<comment type="subcellular location">
    <subcellularLocation>
        <location evidence="1">Cell membrane</location>
        <topology evidence="1">Multi-pass membrane protein</topology>
    </subcellularLocation>
</comment>
<proteinExistence type="predicted"/>
<dbReference type="PROSITE" id="PS50850">
    <property type="entry name" value="MFS"/>
    <property type="match status" value="1"/>
</dbReference>
<dbReference type="InterPro" id="IPR020846">
    <property type="entry name" value="MFS_dom"/>
</dbReference>
<feature type="transmembrane region" description="Helical" evidence="6">
    <location>
        <begin position="343"/>
        <end position="362"/>
    </location>
</feature>
<feature type="transmembrane region" description="Helical" evidence="6">
    <location>
        <begin position="271"/>
        <end position="294"/>
    </location>
</feature>
<dbReference type="InterPro" id="IPR036259">
    <property type="entry name" value="MFS_trans_sf"/>
</dbReference>
<feature type="transmembrane region" description="Helical" evidence="6">
    <location>
        <begin position="412"/>
        <end position="429"/>
    </location>
</feature>
<evidence type="ECO:0000256" key="1">
    <source>
        <dbReference type="ARBA" id="ARBA00004651"/>
    </source>
</evidence>
<feature type="transmembrane region" description="Helical" evidence="6">
    <location>
        <begin position="232"/>
        <end position="250"/>
    </location>
</feature>
<evidence type="ECO:0000313" key="8">
    <source>
        <dbReference type="EMBL" id="MDP9828632.1"/>
    </source>
</evidence>
<dbReference type="Gene3D" id="1.20.1250.20">
    <property type="entry name" value="MFS general substrate transporter like domains"/>
    <property type="match status" value="2"/>
</dbReference>
<reference evidence="8 9" key="1">
    <citation type="submission" date="2023-07" db="EMBL/GenBank/DDBJ databases">
        <title>Sequencing the genomes of 1000 actinobacteria strains.</title>
        <authorList>
            <person name="Klenk H.-P."/>
        </authorList>
    </citation>
    <scope>NUCLEOTIDE SEQUENCE [LARGE SCALE GENOMIC DNA]</scope>
    <source>
        <strain evidence="8 9">DSM 44388</strain>
    </source>
</reference>
<feature type="transmembrane region" description="Helical" evidence="6">
    <location>
        <begin position="368"/>
        <end position="391"/>
    </location>
</feature>
<evidence type="ECO:0000256" key="4">
    <source>
        <dbReference type="ARBA" id="ARBA00022989"/>
    </source>
</evidence>
<evidence type="ECO:0000256" key="6">
    <source>
        <dbReference type="SAM" id="Phobius"/>
    </source>
</evidence>
<feature type="transmembrane region" description="Helical" evidence="6">
    <location>
        <begin position="441"/>
        <end position="463"/>
    </location>
</feature>
<evidence type="ECO:0000256" key="3">
    <source>
        <dbReference type="ARBA" id="ARBA00022692"/>
    </source>
</evidence>
<evidence type="ECO:0000259" key="7">
    <source>
        <dbReference type="PROSITE" id="PS50850"/>
    </source>
</evidence>
<accession>A0ABT9P843</accession>
<feature type="transmembrane region" description="Helical" evidence="6">
    <location>
        <begin position="50"/>
        <end position="69"/>
    </location>
</feature>
<feature type="transmembrane region" description="Helical" evidence="6">
    <location>
        <begin position="314"/>
        <end position="336"/>
    </location>
</feature>
<gene>
    <name evidence="8" type="ORF">J2S57_004381</name>
</gene>